<keyword evidence="2" id="KW-0812">Transmembrane</keyword>
<dbReference type="EMBL" id="JAQQXR010000001">
    <property type="protein sequence ID" value="MDC8756870.1"/>
    <property type="molecule type" value="Genomic_DNA"/>
</dbReference>
<evidence type="ECO:0000256" key="2">
    <source>
        <dbReference type="SAM" id="Phobius"/>
    </source>
</evidence>
<dbReference type="PANTHER" id="PTHR32309">
    <property type="entry name" value="TYROSINE-PROTEIN KINASE"/>
    <property type="match status" value="1"/>
</dbReference>
<keyword evidence="1" id="KW-0175">Coiled coil</keyword>
<dbReference type="Proteomes" id="UP001221208">
    <property type="component" value="Unassembled WGS sequence"/>
</dbReference>
<evidence type="ECO:0000256" key="1">
    <source>
        <dbReference type="SAM" id="Coils"/>
    </source>
</evidence>
<sequence length="509" mass="56581">MEELIEQLLSSLKGIWKYRWHGVVAAWLVALVGWARVASMPDDYQTTARIFVDTQSILKPLLSGMTSIPNIEQQVSIMSRTLLSRPNVERVMRMVDLDLDGKTTRDHEQQLDELMSKIKITGTNTYDIYSIAYNNKNPKLVRDVVQSLLTIFVESSFKGKQGDSKKAIDFIEEQIKNYEDKLSAAENLVKDFKIKNNLLLPRQGIDYGSQLLMASDSLNNAKLELTEAEQSRNAIKNQVSGDEPLLDMESSVSAIDNPEIDGRIAALNKNLDTLRMQYTELHPDIIAAKRLVAQLEARKLEEAQTRSANPDPGKNYSPMLQQLKVALTEADARVAAITARVREYGLRYERLLAQSNAVPEVESQLAQLNRDYLINKDNYDKLLARREVAKLSGELSSATEMMTFKIIDPPTVPFRPIGPNRPLLFSAVLAGALLAGAAAALLISQIRPTFLSPSQLREASGLPVLGTVSMNWTAAEKVKRKRGQYGFAACAASLFVLYGGVMAAVLLRV</sequence>
<comment type="caution">
    <text evidence="3">The sequence shown here is derived from an EMBL/GenBank/DDBJ whole genome shotgun (WGS) entry which is preliminary data.</text>
</comment>
<dbReference type="RefSeq" id="WP_273669529.1">
    <property type="nucleotide sequence ID" value="NZ_JAQQXR010000001.1"/>
</dbReference>
<dbReference type="InterPro" id="IPR050445">
    <property type="entry name" value="Bact_polysacc_biosynth/exp"/>
</dbReference>
<proteinExistence type="predicted"/>
<evidence type="ECO:0000313" key="3">
    <source>
        <dbReference type="EMBL" id="MDC8756870.1"/>
    </source>
</evidence>
<keyword evidence="2" id="KW-1133">Transmembrane helix</keyword>
<evidence type="ECO:0000313" key="4">
    <source>
        <dbReference type="Proteomes" id="UP001221208"/>
    </source>
</evidence>
<name>A0ABT5JWS9_9BURK</name>
<dbReference type="NCBIfam" id="TIGR03007">
    <property type="entry name" value="pepcterm_ChnLen"/>
    <property type="match status" value="1"/>
</dbReference>
<dbReference type="InterPro" id="IPR014345">
    <property type="entry name" value="XrtA_polysacc_chain"/>
</dbReference>
<feature type="transmembrane region" description="Helical" evidence="2">
    <location>
        <begin position="485"/>
        <end position="507"/>
    </location>
</feature>
<dbReference type="PANTHER" id="PTHR32309:SF13">
    <property type="entry name" value="FERRIC ENTEROBACTIN TRANSPORT PROTEIN FEPE"/>
    <property type="match status" value="1"/>
</dbReference>
<protein>
    <submittedName>
        <fullName evidence="3">Chain length-determining protein</fullName>
    </submittedName>
</protein>
<feature type="transmembrane region" description="Helical" evidence="2">
    <location>
        <begin position="423"/>
        <end position="443"/>
    </location>
</feature>
<organism evidence="3 4">
    <name type="scientific">Janthinobacterium fluminis</name>
    <dbReference type="NCBI Taxonomy" id="2987524"/>
    <lineage>
        <taxon>Bacteria</taxon>
        <taxon>Pseudomonadati</taxon>
        <taxon>Pseudomonadota</taxon>
        <taxon>Betaproteobacteria</taxon>
        <taxon>Burkholderiales</taxon>
        <taxon>Oxalobacteraceae</taxon>
        <taxon>Janthinobacterium</taxon>
    </lineage>
</organism>
<accession>A0ABT5JWS9</accession>
<feature type="coiled-coil region" evidence="1">
    <location>
        <begin position="168"/>
        <end position="238"/>
    </location>
</feature>
<gene>
    <name evidence="3" type="ORF">OIK44_04620</name>
</gene>
<reference evidence="3 4" key="1">
    <citation type="submission" date="2022-10" db="EMBL/GenBank/DDBJ databases">
        <title>Janthinobacterium sp. hw3 Genome sequencing.</title>
        <authorList>
            <person name="Park S."/>
        </authorList>
    </citation>
    <scope>NUCLEOTIDE SEQUENCE [LARGE SCALE GENOMIC DNA]</scope>
    <source>
        <strain evidence="4">hw3</strain>
    </source>
</reference>
<keyword evidence="4" id="KW-1185">Reference proteome</keyword>
<keyword evidence="2" id="KW-0472">Membrane</keyword>